<evidence type="ECO:0000313" key="1">
    <source>
        <dbReference type="EMBL" id="PHZ84233.1"/>
    </source>
</evidence>
<accession>A0A2G4YPJ2</accession>
<dbReference type="InParanoid" id="A0A2G4YPJ2"/>
<comment type="caution">
    <text evidence="1">The sequence shown here is derived from an EMBL/GenBank/DDBJ whole genome shotgun (WGS) entry which is preliminary data.</text>
</comment>
<dbReference type="OrthoDB" id="9808360at2"/>
<dbReference type="Proteomes" id="UP000229730">
    <property type="component" value="Unassembled WGS sequence"/>
</dbReference>
<dbReference type="NCBIfam" id="TIGR02944">
    <property type="entry name" value="suf_reg_Xantho"/>
    <property type="match status" value="1"/>
</dbReference>
<dbReference type="GO" id="GO:0003700">
    <property type="term" value="F:DNA-binding transcription factor activity"/>
    <property type="evidence" value="ECO:0007669"/>
    <property type="project" value="TreeGrafter"/>
</dbReference>
<dbReference type="NCBIfam" id="TIGR00738">
    <property type="entry name" value="rrf2_super"/>
    <property type="match status" value="1"/>
</dbReference>
<proteinExistence type="predicted"/>
<dbReference type="Pfam" id="PF02082">
    <property type="entry name" value="Rrf2"/>
    <property type="match status" value="1"/>
</dbReference>
<dbReference type="EMBL" id="PDEM01000025">
    <property type="protein sequence ID" value="PHZ84233.1"/>
    <property type="molecule type" value="Genomic_DNA"/>
</dbReference>
<gene>
    <name evidence="1" type="ORF">CRD36_13665</name>
</gene>
<dbReference type="InterPro" id="IPR036390">
    <property type="entry name" value="WH_DNA-bd_sf"/>
</dbReference>
<dbReference type="PANTHER" id="PTHR33221:SF2">
    <property type="entry name" value="TRANSCRIPTIONAL REGULATOR"/>
    <property type="match status" value="1"/>
</dbReference>
<dbReference type="Gene3D" id="1.10.10.10">
    <property type="entry name" value="Winged helix-like DNA-binding domain superfamily/Winged helix DNA-binding domain"/>
    <property type="match status" value="1"/>
</dbReference>
<sequence length="160" mass="17182">MGLEMIKLSNLADYAVELMCCIALKPEEVHSSAGLSAMTQIPLPTVSKILGTMVRANLLVSHRGLNGGFALAKAANDITITHIIEAVDGPVQLTNCLGDHGASDCDRIQACGTRSQWYRINEAVKDALGSVLLSHMIESVPDFVGDGRMDDLPLIEKSRH</sequence>
<name>A0A2G4YPJ2_9PROT</name>
<reference evidence="1 2" key="1">
    <citation type="submission" date="2017-10" db="EMBL/GenBank/DDBJ databases">
        <title>Frigbacter circumglobatus gen. nov. sp. nov., isolated from sediment cultured in situ.</title>
        <authorList>
            <person name="Zhao Z."/>
        </authorList>
    </citation>
    <scope>NUCLEOTIDE SEQUENCE [LARGE SCALE GENOMIC DNA]</scope>
    <source>
        <strain evidence="1 2">ZYL</strain>
    </source>
</reference>
<dbReference type="SUPFAM" id="SSF46785">
    <property type="entry name" value="Winged helix' DNA-binding domain"/>
    <property type="match status" value="1"/>
</dbReference>
<dbReference type="InterPro" id="IPR000944">
    <property type="entry name" value="Tscrpt_reg_Rrf2"/>
</dbReference>
<dbReference type="AlphaFoldDB" id="A0A2G4YPJ2"/>
<protein>
    <submittedName>
        <fullName evidence="1">SUF system Fe-S cluster assembly regulator</fullName>
    </submittedName>
</protein>
<dbReference type="InterPro" id="IPR036388">
    <property type="entry name" value="WH-like_DNA-bd_sf"/>
</dbReference>
<organism evidence="1 2">
    <name type="scientific">Paremcibacter congregatus</name>
    <dbReference type="NCBI Taxonomy" id="2043170"/>
    <lineage>
        <taxon>Bacteria</taxon>
        <taxon>Pseudomonadati</taxon>
        <taxon>Pseudomonadota</taxon>
        <taxon>Alphaproteobacteria</taxon>
        <taxon>Emcibacterales</taxon>
        <taxon>Emcibacteraceae</taxon>
        <taxon>Paremcibacter</taxon>
    </lineage>
</organism>
<keyword evidence="2" id="KW-1185">Reference proteome</keyword>
<evidence type="ECO:0000313" key="2">
    <source>
        <dbReference type="Proteomes" id="UP000229730"/>
    </source>
</evidence>
<dbReference type="PROSITE" id="PS51197">
    <property type="entry name" value="HTH_RRF2_2"/>
    <property type="match status" value="1"/>
</dbReference>
<dbReference type="PANTHER" id="PTHR33221">
    <property type="entry name" value="WINGED HELIX-TURN-HELIX TRANSCRIPTIONAL REGULATOR, RRF2 FAMILY"/>
    <property type="match status" value="1"/>
</dbReference>
<dbReference type="GO" id="GO:0005829">
    <property type="term" value="C:cytosol"/>
    <property type="evidence" value="ECO:0007669"/>
    <property type="project" value="TreeGrafter"/>
</dbReference>
<dbReference type="InterPro" id="IPR014290">
    <property type="entry name" value="SUF_FeS_clus_asmbl_reg"/>
</dbReference>